<evidence type="ECO:0000256" key="1">
    <source>
        <dbReference type="SAM" id="Phobius"/>
    </source>
</evidence>
<keyword evidence="1" id="KW-1133">Transmembrane helix</keyword>
<keyword evidence="3" id="KW-1185">Reference proteome</keyword>
<comment type="caution">
    <text evidence="2">The sequence shown here is derived from an EMBL/GenBank/DDBJ whole genome shotgun (WGS) entry which is preliminary data.</text>
</comment>
<dbReference type="RefSeq" id="WP_345195862.1">
    <property type="nucleotide sequence ID" value="NZ_BAABFL010000322.1"/>
</dbReference>
<gene>
    <name evidence="2" type="ORF">GCM10023116_21320</name>
</gene>
<reference evidence="3" key="1">
    <citation type="journal article" date="2019" name="Int. J. Syst. Evol. Microbiol.">
        <title>The Global Catalogue of Microorganisms (GCM) 10K type strain sequencing project: providing services to taxonomists for standard genome sequencing and annotation.</title>
        <authorList>
            <consortium name="The Broad Institute Genomics Platform"/>
            <consortium name="The Broad Institute Genome Sequencing Center for Infectious Disease"/>
            <person name="Wu L."/>
            <person name="Ma J."/>
        </authorList>
    </citation>
    <scope>NUCLEOTIDE SEQUENCE [LARGE SCALE GENOMIC DNA]</scope>
    <source>
        <strain evidence="3">JCM 17805</strain>
    </source>
</reference>
<protein>
    <recommendedName>
        <fullName evidence="4">Pilus assembly protein</fullName>
    </recommendedName>
</protein>
<name>A0ABP8V3M7_9GAMM</name>
<proteinExistence type="predicted"/>
<evidence type="ECO:0000313" key="3">
    <source>
        <dbReference type="Proteomes" id="UP001500604"/>
    </source>
</evidence>
<feature type="transmembrane region" description="Helical" evidence="1">
    <location>
        <begin position="12"/>
        <end position="33"/>
    </location>
</feature>
<evidence type="ECO:0000313" key="2">
    <source>
        <dbReference type="EMBL" id="GAA4649851.1"/>
    </source>
</evidence>
<keyword evidence="1" id="KW-0472">Membrane</keyword>
<dbReference type="EMBL" id="BAABFL010000322">
    <property type="protein sequence ID" value="GAA4649851.1"/>
    <property type="molecule type" value="Genomic_DNA"/>
</dbReference>
<keyword evidence="1" id="KW-0812">Transmembrane</keyword>
<dbReference type="Proteomes" id="UP001500604">
    <property type="component" value="Unassembled WGS sequence"/>
</dbReference>
<accession>A0ABP8V3M7</accession>
<evidence type="ECO:0008006" key="4">
    <source>
        <dbReference type="Google" id="ProtNLM"/>
    </source>
</evidence>
<sequence length="62" mass="6866">MPTSTIKKNRGAALIEMSCLLLIVVFIVSMAFYSTTVYNAKPENLGEILASYTLKKDVNSEH</sequence>
<organism evidence="2 3">
    <name type="scientific">Kistimonas scapharcae</name>
    <dbReference type="NCBI Taxonomy" id="1036133"/>
    <lineage>
        <taxon>Bacteria</taxon>
        <taxon>Pseudomonadati</taxon>
        <taxon>Pseudomonadota</taxon>
        <taxon>Gammaproteobacteria</taxon>
        <taxon>Oceanospirillales</taxon>
        <taxon>Endozoicomonadaceae</taxon>
        <taxon>Kistimonas</taxon>
    </lineage>
</organism>